<comment type="caution">
    <text evidence="4">The sequence shown here is derived from an EMBL/GenBank/DDBJ whole genome shotgun (WGS) entry which is preliminary data.</text>
</comment>
<feature type="non-terminal residue" evidence="4">
    <location>
        <position position="1"/>
    </location>
</feature>
<evidence type="ECO:0000313" key="4">
    <source>
        <dbReference type="EMBL" id="EPS73834.1"/>
    </source>
</evidence>
<name>S8D2A3_9LAMI</name>
<protein>
    <submittedName>
        <fullName evidence="4">Uncharacterized protein</fullName>
    </submittedName>
</protein>
<feature type="non-terminal residue" evidence="4">
    <location>
        <position position="385"/>
    </location>
</feature>
<feature type="short sequence motif" description="VHIID" evidence="3">
    <location>
        <begin position="127"/>
        <end position="131"/>
    </location>
</feature>
<dbReference type="PANTHER" id="PTHR31636">
    <property type="entry name" value="OSJNBA0084A10.13 PROTEIN-RELATED"/>
    <property type="match status" value="1"/>
</dbReference>
<accession>S8D2A3</accession>
<keyword evidence="2" id="KW-0804">Transcription</keyword>
<gene>
    <name evidence="4" type="ORF">M569_00923</name>
</gene>
<comment type="similarity">
    <text evidence="3">Belongs to the GRAS family.</text>
</comment>
<comment type="caution">
    <text evidence="3">Lacks conserved residue(s) required for the propagation of feature annotation.</text>
</comment>
<reference evidence="4 5" key="1">
    <citation type="journal article" date="2013" name="BMC Genomics">
        <title>The miniature genome of a carnivorous plant Genlisea aurea contains a low number of genes and short non-coding sequences.</title>
        <authorList>
            <person name="Leushkin E.V."/>
            <person name="Sutormin R.A."/>
            <person name="Nabieva E.R."/>
            <person name="Penin A.A."/>
            <person name="Kondrashov A.S."/>
            <person name="Logacheva M.D."/>
        </authorList>
    </citation>
    <scope>NUCLEOTIDE SEQUENCE [LARGE SCALE GENOMIC DNA]</scope>
</reference>
<feature type="region of interest" description="Leucine repeat II (LRII)" evidence="3">
    <location>
        <begin position="171"/>
        <end position="203"/>
    </location>
</feature>
<dbReference type="AlphaFoldDB" id="S8D2A3"/>
<keyword evidence="5" id="KW-1185">Reference proteome</keyword>
<evidence type="ECO:0000256" key="1">
    <source>
        <dbReference type="ARBA" id="ARBA00023015"/>
    </source>
</evidence>
<evidence type="ECO:0000256" key="2">
    <source>
        <dbReference type="ARBA" id="ARBA00023163"/>
    </source>
</evidence>
<evidence type="ECO:0000256" key="3">
    <source>
        <dbReference type="PROSITE-ProRule" id="PRU01191"/>
    </source>
</evidence>
<sequence length="385" mass="43907">EDDSAEEVFSLLINCVEQIASKDIAGVNHSLARLGEIASPTGPTAVHRLAAYYTEAFSLRVAKQWPHIFQLTLVSRELDCGGAADDDQRTSNSSALRFLNQVTPILKFIHFSSNEILLRALEGKDRIHIIDFDIRQGLQWPCLFQTLASRTIPPSHVRITGIGESKQELIETGDHLSGFAEALNLPFKFHPVVDRLEDVRLWMLHVKENESVAVNCTFQLHKLTYDETGEKLQDFLGLIHSTNAEAVVIAEQEASHNEASFDSRVASSLRYYSTVFDALDSSLPLGSKMRRKIEEMYGYEIRDMVSNEGRERRERHERFDRWEETMAGKGGFVSMGIEEREVQLCKMILKMYESKDYRVERKQDKKKAITLSYADQPLYSVSGWR</sequence>
<dbReference type="OrthoDB" id="1902659at2759"/>
<dbReference type="PROSITE" id="PS50985">
    <property type="entry name" value="GRAS"/>
    <property type="match status" value="1"/>
</dbReference>
<proteinExistence type="inferred from homology"/>
<feature type="region of interest" description="PFYRE" evidence="3">
    <location>
        <begin position="212"/>
        <end position="303"/>
    </location>
</feature>
<dbReference type="EMBL" id="AUSU01000276">
    <property type="protein sequence ID" value="EPS73834.1"/>
    <property type="molecule type" value="Genomic_DNA"/>
</dbReference>
<dbReference type="InterPro" id="IPR005202">
    <property type="entry name" value="TF_GRAS"/>
</dbReference>
<evidence type="ECO:0000313" key="5">
    <source>
        <dbReference type="Proteomes" id="UP000015453"/>
    </source>
</evidence>
<feature type="region of interest" description="VHIID" evidence="3">
    <location>
        <begin position="96"/>
        <end position="161"/>
    </location>
</feature>
<dbReference type="Proteomes" id="UP000015453">
    <property type="component" value="Unassembled WGS sequence"/>
</dbReference>
<keyword evidence="1" id="KW-0805">Transcription regulation</keyword>
<dbReference type="Pfam" id="PF03514">
    <property type="entry name" value="GRAS"/>
    <property type="match status" value="1"/>
</dbReference>
<feature type="region of interest" description="SAW" evidence="3">
    <location>
        <begin position="306"/>
        <end position="385"/>
    </location>
</feature>
<organism evidence="4 5">
    <name type="scientific">Genlisea aurea</name>
    <dbReference type="NCBI Taxonomy" id="192259"/>
    <lineage>
        <taxon>Eukaryota</taxon>
        <taxon>Viridiplantae</taxon>
        <taxon>Streptophyta</taxon>
        <taxon>Embryophyta</taxon>
        <taxon>Tracheophyta</taxon>
        <taxon>Spermatophyta</taxon>
        <taxon>Magnoliopsida</taxon>
        <taxon>eudicotyledons</taxon>
        <taxon>Gunneridae</taxon>
        <taxon>Pentapetalae</taxon>
        <taxon>asterids</taxon>
        <taxon>lamiids</taxon>
        <taxon>Lamiales</taxon>
        <taxon>Lentibulariaceae</taxon>
        <taxon>Genlisea</taxon>
    </lineage>
</organism>